<feature type="chain" id="PRO_5011270146" description="PA domain-containing protein" evidence="1">
    <location>
        <begin position="30"/>
        <end position="437"/>
    </location>
</feature>
<protein>
    <recommendedName>
        <fullName evidence="4">PA domain-containing protein</fullName>
    </recommendedName>
</protein>
<feature type="signal peptide" evidence="1">
    <location>
        <begin position="1"/>
        <end position="29"/>
    </location>
</feature>
<dbReference type="SUPFAM" id="SSF53187">
    <property type="entry name" value="Zn-dependent exopeptidases"/>
    <property type="match status" value="1"/>
</dbReference>
<comment type="caution">
    <text evidence="2">The sequence shown here is derived from an EMBL/GenBank/DDBJ whole genome shotgun (WGS) entry which is preliminary data.</text>
</comment>
<dbReference type="EMBL" id="NISJ01000015">
    <property type="protein sequence ID" value="OWQ91665.1"/>
    <property type="molecule type" value="Genomic_DNA"/>
</dbReference>
<name>A0A246JGA9_9SPHN</name>
<sequence length="437" mass="46336">MTRGYAGRRSLLKAGLAAPIAFQAAPAFAAGGDDAIFAAERLFADVKAYAEAGNKQSGGAGDRWAADWAARRLAAAGFAVERQSFDVPWFEAATCELALGDRKIPLMAQPLAVPTGVGGIGAPLRLAEVSDRLDGAIAVVRLPYRRWSSLLDRAVRDPLADALARGAAAVILVTTGPTGEALLLNAPADAPLSDNPLALLAPRLAAPVIEAARQGQPAMLVLRGKGGSRVAENVVARRVRKGRRWLVVSTPRSGWTDCAGERGPGFAIWLALAEWMPRAFPDHSLLFVCNSGHEYENLGASHIVEKVGPPPADTDLWLHLGANVATRDYQDMPGRLLPLPSADPFRFLMTSAAFVDRARSDFRGLPGLEMAYPSTEGVAGELSEVVKAGYPHHAGIFGAHRHHHAPTDNLSVVAPAPLAATARAVRDFLTAIIPVRR</sequence>
<proteinExistence type="predicted"/>
<organism evidence="2 3">
    <name type="scientific">Sphingopyxis witflariensis</name>
    <dbReference type="NCBI Taxonomy" id="173675"/>
    <lineage>
        <taxon>Bacteria</taxon>
        <taxon>Pseudomonadati</taxon>
        <taxon>Pseudomonadota</taxon>
        <taxon>Alphaproteobacteria</taxon>
        <taxon>Sphingomonadales</taxon>
        <taxon>Sphingomonadaceae</taxon>
        <taxon>Sphingopyxis</taxon>
    </lineage>
</organism>
<dbReference type="AlphaFoldDB" id="A0A246JGA9"/>
<dbReference type="Proteomes" id="UP000197097">
    <property type="component" value="Unassembled WGS sequence"/>
</dbReference>
<dbReference type="RefSeq" id="WP_088474318.1">
    <property type="nucleotide sequence ID" value="NZ_NISJ01000015.1"/>
</dbReference>
<accession>A0A246JGA9</accession>
<evidence type="ECO:0000256" key="1">
    <source>
        <dbReference type="SAM" id="SignalP"/>
    </source>
</evidence>
<dbReference type="OrthoDB" id="975226at2"/>
<reference evidence="2 3" key="1">
    <citation type="journal article" date="2002" name="Int. J. Syst. Evol. Microbiol.">
        <title>Sphingopyxis witflariensis sp. nov., isolated from activated sludge.</title>
        <authorList>
            <person name="Kampfer P."/>
            <person name="Witzenberger R."/>
            <person name="Denner E.B."/>
            <person name="Busse H.J."/>
            <person name="Neef A."/>
        </authorList>
    </citation>
    <scope>NUCLEOTIDE SEQUENCE [LARGE SCALE GENOMIC DNA]</scope>
    <source>
        <strain evidence="2 3">DSM 14551</strain>
    </source>
</reference>
<gene>
    <name evidence="2" type="ORF">CDQ91_19140</name>
</gene>
<dbReference type="Gene3D" id="3.50.30.30">
    <property type="match status" value="1"/>
</dbReference>
<evidence type="ECO:0000313" key="2">
    <source>
        <dbReference type="EMBL" id="OWQ91665.1"/>
    </source>
</evidence>
<evidence type="ECO:0000313" key="3">
    <source>
        <dbReference type="Proteomes" id="UP000197097"/>
    </source>
</evidence>
<evidence type="ECO:0008006" key="4">
    <source>
        <dbReference type="Google" id="ProtNLM"/>
    </source>
</evidence>
<dbReference type="Gene3D" id="3.40.630.10">
    <property type="entry name" value="Zn peptidases"/>
    <property type="match status" value="1"/>
</dbReference>
<keyword evidence="1" id="KW-0732">Signal</keyword>
<keyword evidence="3" id="KW-1185">Reference proteome</keyword>